<evidence type="ECO:0000313" key="3">
    <source>
        <dbReference type="Proteomes" id="UP000477311"/>
    </source>
</evidence>
<accession>A0A6M1RSN9</accession>
<keyword evidence="1" id="KW-0472">Membrane</keyword>
<comment type="caution">
    <text evidence="2">The sequence shown here is derived from an EMBL/GenBank/DDBJ whole genome shotgun (WGS) entry which is preliminary data.</text>
</comment>
<evidence type="ECO:0000256" key="1">
    <source>
        <dbReference type="SAM" id="Phobius"/>
    </source>
</evidence>
<organism evidence="2 3">
    <name type="scientific">Limisphaera ngatamarikiensis</name>
    <dbReference type="NCBI Taxonomy" id="1324935"/>
    <lineage>
        <taxon>Bacteria</taxon>
        <taxon>Pseudomonadati</taxon>
        <taxon>Verrucomicrobiota</taxon>
        <taxon>Verrucomicrobiia</taxon>
        <taxon>Limisphaerales</taxon>
        <taxon>Limisphaeraceae</taxon>
        <taxon>Limisphaera</taxon>
    </lineage>
</organism>
<dbReference type="RefSeq" id="WP_165105768.1">
    <property type="nucleotide sequence ID" value="NZ_JAAKYA010000014.1"/>
</dbReference>
<evidence type="ECO:0000313" key="2">
    <source>
        <dbReference type="EMBL" id="NGO38351.1"/>
    </source>
</evidence>
<gene>
    <name evidence="2" type="ORF">G4L39_02930</name>
</gene>
<proteinExistence type="predicted"/>
<sequence length="225" mass="25566">MNMHSEGVQVDGEPGTRRRRSWLWYLGVGLVVVALLGLAGVAGLGWYWWSLVRNYTGTAPVELPAASDSELDRTALWIRWQTFYESVRQGRPVPPFELTADELNLLITGNPDLRDHLRVEITNGALYGRFSFPLGREGQRGLTGRFLNGRARIQIQFSDGWLSLNVEEMEANGRPIPRWILRRLSRENLARDLDRNSEAVEFLHQLEAVEIVGDRLVLRPLPPSP</sequence>
<feature type="transmembrane region" description="Helical" evidence="1">
    <location>
        <begin position="22"/>
        <end position="49"/>
    </location>
</feature>
<keyword evidence="1" id="KW-0812">Transmembrane</keyword>
<keyword evidence="3" id="KW-1185">Reference proteome</keyword>
<dbReference type="AlphaFoldDB" id="A0A6M1RSN9"/>
<protein>
    <submittedName>
        <fullName evidence="2">Uncharacterized protein</fullName>
    </submittedName>
</protein>
<dbReference type="EMBL" id="JAAKYA010000014">
    <property type="protein sequence ID" value="NGO38351.1"/>
    <property type="molecule type" value="Genomic_DNA"/>
</dbReference>
<reference evidence="2 3" key="1">
    <citation type="submission" date="2020-02" db="EMBL/GenBank/DDBJ databases">
        <title>Draft genome sequence of Limisphaera ngatamarikiensis NGM72.4T, a thermophilic Verrucomicrobia grouped in subdivision 3.</title>
        <authorList>
            <person name="Carere C.R."/>
            <person name="Steen J."/>
            <person name="Hugenholtz P."/>
            <person name="Stott M.B."/>
        </authorList>
    </citation>
    <scope>NUCLEOTIDE SEQUENCE [LARGE SCALE GENOMIC DNA]</scope>
    <source>
        <strain evidence="2 3">NGM72.4</strain>
    </source>
</reference>
<dbReference type="Proteomes" id="UP000477311">
    <property type="component" value="Unassembled WGS sequence"/>
</dbReference>
<name>A0A6M1RSN9_9BACT</name>
<keyword evidence="1" id="KW-1133">Transmembrane helix</keyword>